<keyword evidence="8" id="KW-1185">Reference proteome</keyword>
<organism evidence="7 8">
    <name type="scientific">Trebonia kvetii</name>
    <dbReference type="NCBI Taxonomy" id="2480626"/>
    <lineage>
        <taxon>Bacteria</taxon>
        <taxon>Bacillati</taxon>
        <taxon>Actinomycetota</taxon>
        <taxon>Actinomycetes</taxon>
        <taxon>Streptosporangiales</taxon>
        <taxon>Treboniaceae</taxon>
        <taxon>Trebonia</taxon>
    </lineage>
</organism>
<dbReference type="GO" id="GO:0022857">
    <property type="term" value="F:transmembrane transporter activity"/>
    <property type="evidence" value="ECO:0007669"/>
    <property type="project" value="InterPro"/>
</dbReference>
<dbReference type="InterPro" id="IPR002293">
    <property type="entry name" value="AA/rel_permease1"/>
</dbReference>
<dbReference type="Gene3D" id="1.20.1740.10">
    <property type="entry name" value="Amino acid/polyamine transporter I"/>
    <property type="match status" value="1"/>
</dbReference>
<evidence type="ECO:0000256" key="1">
    <source>
        <dbReference type="ARBA" id="ARBA00004651"/>
    </source>
</evidence>
<evidence type="ECO:0000256" key="5">
    <source>
        <dbReference type="ARBA" id="ARBA00023136"/>
    </source>
</evidence>
<proteinExistence type="predicted"/>
<feature type="transmembrane region" description="Helical" evidence="6">
    <location>
        <begin position="362"/>
        <end position="383"/>
    </location>
</feature>
<evidence type="ECO:0000256" key="3">
    <source>
        <dbReference type="ARBA" id="ARBA00022692"/>
    </source>
</evidence>
<sequence>MCSVTRTILHSTEAPMQETLEPVTTEGPTSGTLSWFDGFSLAMCIPNGIITSLGYTIAAVGAWPALLFWSLSTSIAYVQNYLYAEMAMMFPKETGGIALYANHAWRRYSTLVGPLATFGYWVGWSLTLGVVGETLGSLIQAQWFPHSTWSLHGGPVTMGLPQLLAIFAIVASWLTNILGIRVAAAVNRVISVSFMIFVALVLIAPAFAGGWHMSRLSWHVGSHPVITMLVWMYAAAWTVYGTEICATFAPEYRQPGRDTFRAMKYSALFVFATYLITPLSATGVLGESAISANPITYTVLLLQQAFGSGITDIVMIVIAAELLLAMIAASADGGRAIFGIAQQGLTLRQFEKLNRFGEPGRALTMDMVVNTLVVLLVSSPLAILLAANLGYMLCTVFAVSGFLLLRKDRPNWTRPIKLARPWVVLAVIVLLADIVITAIGATHPQEVGYGSMRNVLIAVGVLLVSLVLYVIRRVGQDHERFVLREADA</sequence>
<reference evidence="7 8" key="1">
    <citation type="submission" date="2018-11" db="EMBL/GenBank/DDBJ databases">
        <title>Trebonia kvetii gen.nov., sp.nov., a novel acidophilic actinobacterium, and proposal of the new actinobacterial family Treboniaceae fam. nov.</title>
        <authorList>
            <person name="Rapoport D."/>
            <person name="Sagova-Mareckova M."/>
            <person name="Sedlacek I."/>
            <person name="Provaznik J."/>
            <person name="Kralova S."/>
            <person name="Pavlinic D."/>
            <person name="Benes V."/>
            <person name="Kopecky J."/>
        </authorList>
    </citation>
    <scope>NUCLEOTIDE SEQUENCE [LARGE SCALE GENOMIC DNA]</scope>
    <source>
        <strain evidence="7 8">15Tr583</strain>
    </source>
</reference>
<feature type="transmembrane region" description="Helical" evidence="6">
    <location>
        <begin position="451"/>
        <end position="471"/>
    </location>
</feature>
<feature type="transmembrane region" description="Helical" evidence="6">
    <location>
        <begin position="225"/>
        <end position="246"/>
    </location>
</feature>
<evidence type="ECO:0000256" key="6">
    <source>
        <dbReference type="SAM" id="Phobius"/>
    </source>
</evidence>
<dbReference type="PANTHER" id="PTHR42770:SF7">
    <property type="entry name" value="MEMBRANE PROTEIN"/>
    <property type="match status" value="1"/>
</dbReference>
<protein>
    <submittedName>
        <fullName evidence="7">APC family permease</fullName>
    </submittedName>
</protein>
<dbReference type="Proteomes" id="UP000460272">
    <property type="component" value="Unassembled WGS sequence"/>
</dbReference>
<evidence type="ECO:0000313" key="8">
    <source>
        <dbReference type="Proteomes" id="UP000460272"/>
    </source>
</evidence>
<evidence type="ECO:0000313" key="7">
    <source>
        <dbReference type="EMBL" id="TVZ01834.1"/>
    </source>
</evidence>
<feature type="transmembrane region" description="Helical" evidence="6">
    <location>
        <begin position="389"/>
        <end position="406"/>
    </location>
</feature>
<dbReference type="GO" id="GO:0005886">
    <property type="term" value="C:plasma membrane"/>
    <property type="evidence" value="ECO:0007669"/>
    <property type="project" value="UniProtKB-SubCell"/>
</dbReference>
<evidence type="ECO:0000256" key="4">
    <source>
        <dbReference type="ARBA" id="ARBA00022989"/>
    </source>
</evidence>
<keyword evidence="2" id="KW-1003">Cell membrane</keyword>
<feature type="transmembrane region" description="Helical" evidence="6">
    <location>
        <begin position="159"/>
        <end position="180"/>
    </location>
</feature>
<gene>
    <name evidence="7" type="ORF">EAS64_30795</name>
</gene>
<keyword evidence="5 6" id="KW-0472">Membrane</keyword>
<feature type="transmembrane region" description="Helical" evidence="6">
    <location>
        <begin position="115"/>
        <end position="139"/>
    </location>
</feature>
<keyword evidence="3 6" id="KW-0812">Transmembrane</keyword>
<dbReference type="EMBL" id="RPFW01000006">
    <property type="protein sequence ID" value="TVZ01834.1"/>
    <property type="molecule type" value="Genomic_DNA"/>
</dbReference>
<evidence type="ECO:0000256" key="2">
    <source>
        <dbReference type="ARBA" id="ARBA00022475"/>
    </source>
</evidence>
<keyword evidence="4 6" id="KW-1133">Transmembrane helix</keyword>
<feature type="transmembrane region" description="Helical" evidence="6">
    <location>
        <begin position="305"/>
        <end position="329"/>
    </location>
</feature>
<dbReference type="PANTHER" id="PTHR42770">
    <property type="entry name" value="AMINO ACID TRANSPORTER-RELATED"/>
    <property type="match status" value="1"/>
</dbReference>
<dbReference type="AlphaFoldDB" id="A0A6P2BS43"/>
<dbReference type="InterPro" id="IPR050367">
    <property type="entry name" value="APC_superfamily"/>
</dbReference>
<dbReference type="OrthoDB" id="9762947at2"/>
<feature type="transmembrane region" description="Helical" evidence="6">
    <location>
        <begin position="267"/>
        <end position="285"/>
    </location>
</feature>
<comment type="subcellular location">
    <subcellularLocation>
        <location evidence="1">Cell membrane</location>
        <topology evidence="1">Multi-pass membrane protein</topology>
    </subcellularLocation>
</comment>
<feature type="transmembrane region" description="Helical" evidence="6">
    <location>
        <begin position="418"/>
        <end position="439"/>
    </location>
</feature>
<dbReference type="PIRSF" id="PIRSF006060">
    <property type="entry name" value="AA_transporter"/>
    <property type="match status" value="1"/>
</dbReference>
<comment type="caution">
    <text evidence="7">The sequence shown here is derived from an EMBL/GenBank/DDBJ whole genome shotgun (WGS) entry which is preliminary data.</text>
</comment>
<name>A0A6P2BS43_9ACTN</name>
<dbReference type="Pfam" id="PF13520">
    <property type="entry name" value="AA_permease_2"/>
    <property type="match status" value="1"/>
</dbReference>
<accession>A0A6P2BS43</accession>
<feature type="transmembrane region" description="Helical" evidence="6">
    <location>
        <begin position="192"/>
        <end position="213"/>
    </location>
</feature>